<dbReference type="OrthoDB" id="3225083at2"/>
<dbReference type="Pfam" id="PF00480">
    <property type="entry name" value="ROK"/>
    <property type="match status" value="1"/>
</dbReference>
<sequence>MHSAVVGAERIDHGTMRTINLALLLGTLRSGPISRAELSRRTHLSKASITSLAAELAARGLVREGSPDRNGTVGRPGTMLTLEGARVCGVGLEINAEYLAVCVVDLCGTVLYDRAQPFDVASLPISDVLDEVAGIMRDTLEQLHSARRHVAQVMVSAPGVIKQPAGTVHLASNLGWRDVPLRSQLLQRLDADISLQVENDAKLAAVAEYRRYEDSDVRDLVYLSGDIGVGAGIIAAGQLMRGWSGFSGEVGHLHLDPRNLPCHCGRTGCWEARVGLPEFLAHTGDRLGAQPIDRLLTQIQDRATRGDQQVLNALDDLATSLAEGLSVVIDMLNPRVVVLGGYFSWFTDFLIPPIAADLTARRLDPGAGALLAGAQLGMVSSAHGAALTALDSVFVNPLSVPQC</sequence>
<dbReference type="Gene3D" id="3.30.420.40">
    <property type="match status" value="2"/>
</dbReference>
<evidence type="ECO:0000313" key="5">
    <source>
        <dbReference type="Proteomes" id="UP000226191"/>
    </source>
</evidence>
<dbReference type="PANTHER" id="PTHR18964:SF149">
    <property type="entry name" value="BIFUNCTIONAL UDP-N-ACETYLGLUCOSAMINE 2-EPIMERASE_N-ACETYLMANNOSAMINE KINASE"/>
    <property type="match status" value="1"/>
</dbReference>
<dbReference type="PANTHER" id="PTHR18964">
    <property type="entry name" value="ROK (REPRESSOR, ORF, KINASE) FAMILY"/>
    <property type="match status" value="1"/>
</dbReference>
<dbReference type="InterPro" id="IPR000835">
    <property type="entry name" value="HTH_MarR-typ"/>
</dbReference>
<dbReference type="GO" id="GO:0016301">
    <property type="term" value="F:kinase activity"/>
    <property type="evidence" value="ECO:0007669"/>
    <property type="project" value="UniProtKB-KW"/>
</dbReference>
<dbReference type="EMBL" id="MVCE01000002">
    <property type="protein sequence ID" value="PGF35218.1"/>
    <property type="molecule type" value="Genomic_DNA"/>
</dbReference>
<dbReference type="Proteomes" id="UP000256621">
    <property type="component" value="Chromosome"/>
</dbReference>
<dbReference type="Proteomes" id="UP000226191">
    <property type="component" value="Unassembled WGS sequence"/>
</dbReference>
<dbReference type="SUPFAM" id="SSF53067">
    <property type="entry name" value="Actin-like ATPase domain"/>
    <property type="match status" value="1"/>
</dbReference>
<proteinExistence type="inferred from homology"/>
<dbReference type="EMBL" id="CP031442">
    <property type="protein sequence ID" value="AXM07002.1"/>
    <property type="molecule type" value="Genomic_DNA"/>
</dbReference>
<reference evidence="4 5" key="1">
    <citation type="submission" date="2017-02" db="EMBL/GenBank/DDBJ databases">
        <title>Prevalence of linear plasmids in Cutibacterium acnes isolates obtained from cancerous prostatic tissue.</title>
        <authorList>
            <person name="Davidsson S."/>
            <person name="Bruggemann H."/>
        </authorList>
    </citation>
    <scope>NUCLEOTIDE SEQUENCE [LARGE SCALE GENOMIC DNA]</scope>
    <source>
        <strain evidence="4 5">11-78</strain>
    </source>
</reference>
<dbReference type="Pfam" id="PF12802">
    <property type="entry name" value="MarR_2"/>
    <property type="match status" value="1"/>
</dbReference>
<accession>A0A2B7JSB9</accession>
<reference evidence="3 6" key="2">
    <citation type="submission" date="2018-08" db="EMBL/GenBank/DDBJ databases">
        <title>Genome sequencing of Cutibacterium acnes KCOM 1315.</title>
        <authorList>
            <person name="Kook J.-K."/>
            <person name="Park S.-N."/>
            <person name="Lim Y.K."/>
        </authorList>
    </citation>
    <scope>NUCLEOTIDE SEQUENCE [LARGE SCALE GENOMIC DNA]</scope>
    <source>
        <strain evidence="3 6">KCOM 1315</strain>
    </source>
</reference>
<evidence type="ECO:0000313" key="3">
    <source>
        <dbReference type="EMBL" id="AXM07002.1"/>
    </source>
</evidence>
<dbReference type="InterPro" id="IPR036390">
    <property type="entry name" value="WH_DNA-bd_sf"/>
</dbReference>
<dbReference type="InterPro" id="IPR036388">
    <property type="entry name" value="WH-like_DNA-bd_sf"/>
</dbReference>
<keyword evidence="4" id="KW-0808">Transferase</keyword>
<evidence type="ECO:0000259" key="2">
    <source>
        <dbReference type="Pfam" id="PF12802"/>
    </source>
</evidence>
<evidence type="ECO:0000313" key="4">
    <source>
        <dbReference type="EMBL" id="PGF35218.1"/>
    </source>
</evidence>
<dbReference type="Gene3D" id="1.10.10.10">
    <property type="entry name" value="Winged helix-like DNA-binding domain superfamily/Winged helix DNA-binding domain"/>
    <property type="match status" value="1"/>
</dbReference>
<dbReference type="GO" id="GO:0003700">
    <property type="term" value="F:DNA-binding transcription factor activity"/>
    <property type="evidence" value="ECO:0007669"/>
    <property type="project" value="InterPro"/>
</dbReference>
<feature type="domain" description="HTH marR-type" evidence="2">
    <location>
        <begin position="23"/>
        <end position="67"/>
    </location>
</feature>
<organism evidence="4 5">
    <name type="scientific">Cutibacterium acnes</name>
    <name type="common">Propionibacterium acnes</name>
    <dbReference type="NCBI Taxonomy" id="1747"/>
    <lineage>
        <taxon>Bacteria</taxon>
        <taxon>Bacillati</taxon>
        <taxon>Actinomycetota</taxon>
        <taxon>Actinomycetes</taxon>
        <taxon>Propionibacteriales</taxon>
        <taxon>Propionibacteriaceae</taxon>
        <taxon>Cutibacterium</taxon>
    </lineage>
</organism>
<dbReference type="AlphaFoldDB" id="A0A2B7JSB9"/>
<dbReference type="InterPro" id="IPR043129">
    <property type="entry name" value="ATPase_NBD"/>
</dbReference>
<dbReference type="InterPro" id="IPR000600">
    <property type="entry name" value="ROK"/>
</dbReference>
<gene>
    <name evidence="4" type="ORF">B1B09_06455</name>
    <name evidence="3" type="ORF">DXN06_07535</name>
</gene>
<comment type="similarity">
    <text evidence="1">Belongs to the ROK (NagC/XylR) family.</text>
</comment>
<evidence type="ECO:0000256" key="1">
    <source>
        <dbReference type="ARBA" id="ARBA00006479"/>
    </source>
</evidence>
<protein>
    <submittedName>
        <fullName evidence="3">ROK family transcriptional regulator</fullName>
    </submittedName>
    <submittedName>
        <fullName evidence="4">Sugar kinase</fullName>
    </submittedName>
</protein>
<evidence type="ECO:0000313" key="6">
    <source>
        <dbReference type="Proteomes" id="UP000256621"/>
    </source>
</evidence>
<dbReference type="SUPFAM" id="SSF46785">
    <property type="entry name" value="Winged helix' DNA-binding domain"/>
    <property type="match status" value="1"/>
</dbReference>
<name>A0A2B7JSB9_CUTAC</name>
<keyword evidence="4" id="KW-0418">Kinase</keyword>